<sequence length="172" mass="19092">MANKTIKMELSHKSIQDTIKQLRAYQKSLVSKNEEFVRRLAELGIPVIDENVALAQGDSDKSHNTYIRINNFGGYSQATLVCEGKSLAFIEFGAGIHYNTPAGTSPHPKGQELDYTIGSYGQGNGKNDSWVYYADSGEWVRSYGTEATMPVYKASVEIMQNIRRIAKEVCSS</sequence>
<organism evidence="1">
    <name type="scientific">Siphoviridae sp. ctv0N24</name>
    <dbReference type="NCBI Taxonomy" id="2826509"/>
    <lineage>
        <taxon>Viruses</taxon>
        <taxon>Duplodnaviria</taxon>
        <taxon>Heunggongvirae</taxon>
        <taxon>Uroviricota</taxon>
        <taxon>Caudoviricetes</taxon>
    </lineage>
</organism>
<reference evidence="1" key="1">
    <citation type="journal article" date="2021" name="Proc. Natl. Acad. Sci. U.S.A.">
        <title>A Catalog of Tens of Thousands of Viruses from Human Metagenomes Reveals Hidden Associations with Chronic Diseases.</title>
        <authorList>
            <person name="Tisza M.J."/>
            <person name="Buck C.B."/>
        </authorList>
    </citation>
    <scope>NUCLEOTIDE SEQUENCE</scope>
    <source>
        <strain evidence="1">Ctv0N24</strain>
    </source>
</reference>
<accession>A0A8S5N4P9</accession>
<dbReference type="EMBL" id="BK015052">
    <property type="protein sequence ID" value="DAD89115.1"/>
    <property type="molecule type" value="Genomic_DNA"/>
</dbReference>
<protein>
    <submittedName>
        <fullName evidence="1">Uncharacterized protein</fullName>
    </submittedName>
</protein>
<evidence type="ECO:0000313" key="1">
    <source>
        <dbReference type="EMBL" id="DAD89115.1"/>
    </source>
</evidence>
<name>A0A8S5N4P9_9CAUD</name>
<proteinExistence type="predicted"/>